<evidence type="ECO:0000313" key="5">
    <source>
        <dbReference type="Proteomes" id="UP000245884"/>
    </source>
</evidence>
<dbReference type="GeneID" id="37025762"/>
<dbReference type="SUPFAM" id="SSF56300">
    <property type="entry name" value="Metallo-dependent phosphatases"/>
    <property type="match status" value="1"/>
</dbReference>
<dbReference type="AlphaFoldDB" id="A0A316USF5"/>
<feature type="signal peptide" evidence="2">
    <location>
        <begin position="1"/>
        <end position="19"/>
    </location>
</feature>
<dbReference type="Proteomes" id="UP000245884">
    <property type="component" value="Unassembled WGS sequence"/>
</dbReference>
<dbReference type="Gene3D" id="3.60.21.10">
    <property type="match status" value="1"/>
</dbReference>
<dbReference type="PANTHER" id="PTHR32440:SF0">
    <property type="entry name" value="PHOSPHATASE DCR2-RELATED"/>
    <property type="match status" value="1"/>
</dbReference>
<gene>
    <name evidence="4" type="ORF">BDZ90DRAFT_205446</name>
</gene>
<evidence type="ECO:0000259" key="3">
    <source>
        <dbReference type="Pfam" id="PF00149"/>
    </source>
</evidence>
<dbReference type="STRING" id="1569628.A0A316USF5"/>
<feature type="region of interest" description="Disordered" evidence="1">
    <location>
        <begin position="41"/>
        <end position="61"/>
    </location>
</feature>
<keyword evidence="5" id="KW-1185">Reference proteome</keyword>
<feature type="chain" id="PRO_5016332760" evidence="2">
    <location>
        <begin position="20"/>
        <end position="674"/>
    </location>
</feature>
<dbReference type="InterPro" id="IPR004843">
    <property type="entry name" value="Calcineurin-like_PHP"/>
</dbReference>
<dbReference type="GO" id="GO:0004721">
    <property type="term" value="F:phosphoprotein phosphatase activity"/>
    <property type="evidence" value="ECO:0007669"/>
    <property type="project" value="TreeGrafter"/>
</dbReference>
<dbReference type="InterPro" id="IPR029052">
    <property type="entry name" value="Metallo-depent_PP-like"/>
</dbReference>
<proteinExistence type="predicted"/>
<feature type="domain" description="Calcineurin-like phosphoesterase" evidence="3">
    <location>
        <begin position="301"/>
        <end position="616"/>
    </location>
</feature>
<feature type="non-terminal residue" evidence="4">
    <location>
        <position position="1"/>
    </location>
</feature>
<dbReference type="Pfam" id="PF00149">
    <property type="entry name" value="Metallophos"/>
    <property type="match status" value="1"/>
</dbReference>
<dbReference type="PANTHER" id="PTHR32440">
    <property type="entry name" value="PHOSPHATASE DCR2-RELATED-RELATED"/>
    <property type="match status" value="1"/>
</dbReference>
<sequence>LILWAAFIFLLSINFLTLSKERLPSKSAYIGWQALTNIGSTHQNPGGAPGNEEQAAATSQGGAGPGFPMDVYAPLVPNPAPLTEITVRSCVPIAVSLCHPPTTAAEDARLGPWVLVPRPLDAQAMSSSTIGGGGGLGGAFAKIFGALETKFLFYRRSSREDTQKVVDLRLVETGQDPPTTSEDGWHRVHDDLRSRYMRIWGGSSKMGIHLYYRTVEVKTNEEVATKSKGKVPLAESLDPITELDIMYGDGNFPWPGFDIVGQIALGDHSAGRSSTSLTARRKPIPNPHIDVRPKFTSNGTFKILQIADLHFSVDEEPCRDLREVGSAALKSKSSSSLRFGRRAPTLPCHSYNDTVALLNAWLDAEKPDMVVLTGDQLNGQSTSWDAKSVLPKTLKPIIDRKIPWAGILGNHDSQTTSVSRTDLVGLMSEMPYSLTRVGPLALHDGVGAGNYYVRLESPTPDKANVFNLYFLDSGDQEPKGMLAPWGKARGHYDSIRQDQIIWFLEQSGQTKKLLRPYVPDGGVDLPKQDWHHRADHEWDASSSSRSLSKPNALAFTHIPLPEFFDVDSTTPHFGPDRAETSGVIGSQRERGFFDALMAQGEGEREVRAVISGHMHNNGDCEEIKRGGHKVGRGTWMCFGGGASYAAYGMQGRPRMARVYQIDAFGERGSSWTRL</sequence>
<protein>
    <submittedName>
        <fullName evidence="4">Metallo-dependent phosphatase</fullName>
    </submittedName>
</protein>
<evidence type="ECO:0000256" key="1">
    <source>
        <dbReference type="SAM" id="MobiDB-lite"/>
    </source>
</evidence>
<dbReference type="CDD" id="cd07383">
    <property type="entry name" value="MPP_Dcr2"/>
    <property type="match status" value="1"/>
</dbReference>
<dbReference type="EMBL" id="KZ819673">
    <property type="protein sequence ID" value="PWN26065.1"/>
    <property type="molecule type" value="Genomic_DNA"/>
</dbReference>
<evidence type="ECO:0000313" key="4">
    <source>
        <dbReference type="EMBL" id="PWN26065.1"/>
    </source>
</evidence>
<keyword evidence="2" id="KW-0732">Signal</keyword>
<dbReference type="OrthoDB" id="783096at2759"/>
<organism evidence="4 5">
    <name type="scientific">Jaminaea rosea</name>
    <dbReference type="NCBI Taxonomy" id="1569628"/>
    <lineage>
        <taxon>Eukaryota</taxon>
        <taxon>Fungi</taxon>
        <taxon>Dikarya</taxon>
        <taxon>Basidiomycota</taxon>
        <taxon>Ustilaginomycotina</taxon>
        <taxon>Exobasidiomycetes</taxon>
        <taxon>Microstromatales</taxon>
        <taxon>Microstromatales incertae sedis</taxon>
        <taxon>Jaminaea</taxon>
    </lineage>
</organism>
<feature type="non-terminal residue" evidence="4">
    <location>
        <position position="674"/>
    </location>
</feature>
<name>A0A316USF5_9BASI</name>
<accession>A0A316USF5</accession>
<dbReference type="RefSeq" id="XP_025360677.1">
    <property type="nucleotide sequence ID" value="XM_025503939.1"/>
</dbReference>
<dbReference type="GO" id="GO:0005737">
    <property type="term" value="C:cytoplasm"/>
    <property type="evidence" value="ECO:0007669"/>
    <property type="project" value="TreeGrafter"/>
</dbReference>
<reference evidence="4 5" key="1">
    <citation type="journal article" date="2018" name="Mol. Biol. Evol.">
        <title>Broad Genomic Sampling Reveals a Smut Pathogenic Ancestry of the Fungal Clade Ustilaginomycotina.</title>
        <authorList>
            <person name="Kijpornyongpan T."/>
            <person name="Mondo S.J."/>
            <person name="Barry K."/>
            <person name="Sandor L."/>
            <person name="Lee J."/>
            <person name="Lipzen A."/>
            <person name="Pangilinan J."/>
            <person name="LaButti K."/>
            <person name="Hainaut M."/>
            <person name="Henrissat B."/>
            <person name="Grigoriev I.V."/>
            <person name="Spatafora J.W."/>
            <person name="Aime M.C."/>
        </authorList>
    </citation>
    <scope>NUCLEOTIDE SEQUENCE [LARGE SCALE GENOMIC DNA]</scope>
    <source>
        <strain evidence="4 5">MCA 5214</strain>
    </source>
</reference>
<evidence type="ECO:0000256" key="2">
    <source>
        <dbReference type="SAM" id="SignalP"/>
    </source>
</evidence>